<evidence type="ECO:0000259" key="1">
    <source>
        <dbReference type="PROSITE" id="PS51094"/>
    </source>
</evidence>
<keyword evidence="2" id="KW-0813">Transport</keyword>
<dbReference type="PROSITE" id="PS51094">
    <property type="entry name" value="PTS_EIIA_TYPE_2"/>
    <property type="match status" value="1"/>
</dbReference>
<dbReference type="InterPro" id="IPR002178">
    <property type="entry name" value="PTS_EIIA_type-2_dom"/>
</dbReference>
<dbReference type="AlphaFoldDB" id="A0ABD4ZN49"/>
<sequence length="147" mass="16884">MNKLPIAFALFSFEGSKTKKQILEEIAAFSFNNGLVYNKAQLLEELQAREKVGNTMIAESFALPHIESPVIRESGVVLVRSKKGIFWQEAYQAKTILVILLKENETKIMKKGIVSLMRCLAYEENLQFITERSKEEVESFLFRQLHV</sequence>
<name>A0ABD4ZN49_ENTGA</name>
<protein>
    <submittedName>
        <fullName evidence="2">PTS sugar transporter subunit IIA</fullName>
    </submittedName>
</protein>
<reference evidence="2 3" key="1">
    <citation type="submission" date="2023-06" db="EMBL/GenBank/DDBJ databases">
        <title>Acute promotion of culturable opportunistic pathogens and persistent increase of antibiotic resistance following antibiotic exposure in mouse gut microbiota.</title>
        <authorList>
            <person name="Li L."/>
            <person name="Wang B."/>
            <person name="Sun Y."/>
            <person name="Wang M."/>
            <person name="Xu H."/>
        </authorList>
    </citation>
    <scope>NUCLEOTIDE SEQUENCE [LARGE SCALE GENOMIC DNA]</scope>
    <source>
        <strain evidence="2 3">CRI2_2</strain>
    </source>
</reference>
<proteinExistence type="predicted"/>
<dbReference type="InterPro" id="IPR051541">
    <property type="entry name" value="PTS_SugarTrans_NitroReg"/>
</dbReference>
<keyword evidence="2" id="KW-0762">Sugar transport</keyword>
<dbReference type="InterPro" id="IPR016152">
    <property type="entry name" value="PTrfase/Anion_transptr"/>
</dbReference>
<comment type="caution">
    <text evidence="2">The sequence shown here is derived from an EMBL/GenBank/DDBJ whole genome shotgun (WGS) entry which is preliminary data.</text>
</comment>
<evidence type="ECO:0000313" key="3">
    <source>
        <dbReference type="Proteomes" id="UP001241571"/>
    </source>
</evidence>
<dbReference type="SUPFAM" id="SSF55804">
    <property type="entry name" value="Phoshotransferase/anion transport protein"/>
    <property type="match status" value="1"/>
</dbReference>
<dbReference type="RefSeq" id="WP_103300272.1">
    <property type="nucleotide sequence ID" value="NZ_CP078505.1"/>
</dbReference>
<accession>A0ABD4ZN49</accession>
<dbReference type="Gene3D" id="3.40.930.10">
    <property type="entry name" value="Mannitol-specific EII, Chain A"/>
    <property type="match status" value="1"/>
</dbReference>
<dbReference type="Proteomes" id="UP001241571">
    <property type="component" value="Unassembled WGS sequence"/>
</dbReference>
<dbReference type="Pfam" id="PF00359">
    <property type="entry name" value="PTS_EIIA_2"/>
    <property type="match status" value="1"/>
</dbReference>
<dbReference type="EMBL" id="JASUBT010000001">
    <property type="protein sequence ID" value="MDL4934096.1"/>
    <property type="molecule type" value="Genomic_DNA"/>
</dbReference>
<organism evidence="2 3">
    <name type="scientific">Enterococcus gallinarum</name>
    <dbReference type="NCBI Taxonomy" id="1353"/>
    <lineage>
        <taxon>Bacteria</taxon>
        <taxon>Bacillati</taxon>
        <taxon>Bacillota</taxon>
        <taxon>Bacilli</taxon>
        <taxon>Lactobacillales</taxon>
        <taxon>Enterococcaceae</taxon>
        <taxon>Enterococcus</taxon>
    </lineage>
</organism>
<evidence type="ECO:0000313" key="2">
    <source>
        <dbReference type="EMBL" id="MDL4934096.1"/>
    </source>
</evidence>
<feature type="domain" description="PTS EIIA type-2" evidence="1">
    <location>
        <begin position="2"/>
        <end position="144"/>
    </location>
</feature>
<gene>
    <name evidence="2" type="ORF">QRX88_00030</name>
</gene>
<dbReference type="PANTHER" id="PTHR47738">
    <property type="entry name" value="PTS SYSTEM FRUCTOSE-LIKE EIIA COMPONENT-RELATED"/>
    <property type="match status" value="1"/>
</dbReference>